<accession>A0A1B6L1T9</accession>
<evidence type="ECO:0000313" key="1">
    <source>
        <dbReference type="EMBL" id="JAT17669.1"/>
    </source>
</evidence>
<dbReference type="EMBL" id="GEBQ01007185">
    <property type="protein sequence ID" value="JAT32792.1"/>
    <property type="molecule type" value="Transcribed_RNA"/>
</dbReference>
<organism evidence="1">
    <name type="scientific">Graphocephala atropunctata</name>
    <dbReference type="NCBI Taxonomy" id="36148"/>
    <lineage>
        <taxon>Eukaryota</taxon>
        <taxon>Metazoa</taxon>
        <taxon>Ecdysozoa</taxon>
        <taxon>Arthropoda</taxon>
        <taxon>Hexapoda</taxon>
        <taxon>Insecta</taxon>
        <taxon>Pterygota</taxon>
        <taxon>Neoptera</taxon>
        <taxon>Paraneoptera</taxon>
        <taxon>Hemiptera</taxon>
        <taxon>Auchenorrhyncha</taxon>
        <taxon>Membracoidea</taxon>
        <taxon>Cicadellidae</taxon>
        <taxon>Cicadellinae</taxon>
        <taxon>Cicadellini</taxon>
        <taxon>Graphocephala</taxon>
    </lineage>
</organism>
<protein>
    <submittedName>
        <fullName evidence="1">Uncharacterized protein</fullName>
    </submittedName>
</protein>
<proteinExistence type="predicted"/>
<evidence type="ECO:0000313" key="2">
    <source>
        <dbReference type="EMBL" id="JAT32792.1"/>
    </source>
</evidence>
<gene>
    <name evidence="2" type="ORF">g.5833</name>
    <name evidence="1" type="ORF">g.5834</name>
</gene>
<dbReference type="EMBL" id="GEBQ01022308">
    <property type="protein sequence ID" value="JAT17669.1"/>
    <property type="molecule type" value="Transcribed_RNA"/>
</dbReference>
<name>A0A1B6L1T9_9HEMI</name>
<sequence length="104" mass="11904">HQKGSWVMEYHRLQNHTECSCSNTLPEPLPPTLDSTLQDSLWLTRPTESVKTAHRPSIHLRNSLFEEQESLTEAVPTNSRIYFKDSSAPSHNTTNTEQVDVFII</sequence>
<reference evidence="1" key="1">
    <citation type="submission" date="2015-11" db="EMBL/GenBank/DDBJ databases">
        <title>De novo transcriptome assembly of four potential Pierce s Disease insect vectors from Arizona vineyards.</title>
        <authorList>
            <person name="Tassone E.E."/>
        </authorList>
    </citation>
    <scope>NUCLEOTIDE SEQUENCE</scope>
</reference>
<feature type="non-terminal residue" evidence="1">
    <location>
        <position position="1"/>
    </location>
</feature>
<dbReference type="AlphaFoldDB" id="A0A1B6L1T9"/>